<dbReference type="AlphaFoldDB" id="A0A838CZX5"/>
<comment type="caution">
    <text evidence="1">The sequence shown here is derived from an EMBL/GenBank/DDBJ whole genome shotgun (WGS) entry which is preliminary data.</text>
</comment>
<reference evidence="1 2" key="1">
    <citation type="journal article" date="2004" name="Extremophiles">
        <title>Halobacillus locisalis sp. nov., a halophilic bacterium isolated from a marine solar saltern of the Yellow Sea in Korea.</title>
        <authorList>
            <person name="Yoon J.H."/>
            <person name="Kang K.H."/>
            <person name="Oh T.K."/>
            <person name="Park Y.H."/>
        </authorList>
    </citation>
    <scope>NUCLEOTIDE SEQUENCE [LARGE SCALE GENOMIC DNA]</scope>
    <source>
        <strain evidence="1 2">KCTC 3788</strain>
    </source>
</reference>
<evidence type="ECO:0000313" key="2">
    <source>
        <dbReference type="Proteomes" id="UP000571017"/>
    </source>
</evidence>
<accession>A0A838CZX5</accession>
<keyword evidence="2" id="KW-1185">Reference proteome</keyword>
<dbReference type="EMBL" id="JACEFG010000005">
    <property type="protein sequence ID" value="MBA2176856.1"/>
    <property type="molecule type" value="Genomic_DNA"/>
</dbReference>
<dbReference type="RefSeq" id="WP_181473917.1">
    <property type="nucleotide sequence ID" value="NZ_JACEFG010000005.1"/>
</dbReference>
<name>A0A838CZX5_9BACI</name>
<sequence length="160" mass="18984">MPLSALQLKLAKESLHQSYFIKRIDLEELSEMEEMIKSVQSYHEMSDYWHHYYRKGKFHLCNIIKAVEEAIKSPLKIEEKMPFKVGDPVNVPAGDRKEKAMVLGMDVEKEMYLIRPKRRRAESYYIDVGLLIALNKENWQEKKMSDFTFVQTDLADYLEF</sequence>
<dbReference type="Proteomes" id="UP000571017">
    <property type="component" value="Unassembled WGS sequence"/>
</dbReference>
<gene>
    <name evidence="1" type="ORF">H0266_18410</name>
</gene>
<proteinExistence type="predicted"/>
<protein>
    <submittedName>
        <fullName evidence="1">Uncharacterized protein</fullName>
    </submittedName>
</protein>
<organism evidence="1 2">
    <name type="scientific">Halobacillus locisalis</name>
    <dbReference type="NCBI Taxonomy" id="220753"/>
    <lineage>
        <taxon>Bacteria</taxon>
        <taxon>Bacillati</taxon>
        <taxon>Bacillota</taxon>
        <taxon>Bacilli</taxon>
        <taxon>Bacillales</taxon>
        <taxon>Bacillaceae</taxon>
        <taxon>Halobacillus</taxon>
    </lineage>
</organism>
<evidence type="ECO:0000313" key="1">
    <source>
        <dbReference type="EMBL" id="MBA2176856.1"/>
    </source>
</evidence>